<comment type="caution">
    <text evidence="3">The sequence shown here is derived from an EMBL/GenBank/DDBJ whole genome shotgun (WGS) entry which is preliminary data.</text>
</comment>
<gene>
    <name evidence="3" type="primary">Tigd4_94</name>
    <name evidence="3" type="ORF">NPIL_35781</name>
</gene>
<dbReference type="EMBL" id="BMAW01034217">
    <property type="protein sequence ID" value="GFU34249.1"/>
    <property type="molecule type" value="Genomic_DNA"/>
</dbReference>
<feature type="region of interest" description="Disordered" evidence="1">
    <location>
        <begin position="1"/>
        <end position="23"/>
    </location>
</feature>
<evidence type="ECO:0000313" key="3">
    <source>
        <dbReference type="EMBL" id="GFU34249.1"/>
    </source>
</evidence>
<evidence type="ECO:0000256" key="1">
    <source>
        <dbReference type="SAM" id="MobiDB-lite"/>
    </source>
</evidence>
<dbReference type="Proteomes" id="UP000887013">
    <property type="component" value="Unassembled WGS sequence"/>
</dbReference>
<reference evidence="3" key="1">
    <citation type="submission" date="2020-08" db="EMBL/GenBank/DDBJ databases">
        <title>Multicomponent nature underlies the extraordinary mechanical properties of spider dragline silk.</title>
        <authorList>
            <person name="Kono N."/>
            <person name="Nakamura H."/>
            <person name="Mori M."/>
            <person name="Yoshida Y."/>
            <person name="Ohtoshi R."/>
            <person name="Malay A.D."/>
            <person name="Moran D.A.P."/>
            <person name="Tomita M."/>
            <person name="Numata K."/>
            <person name="Arakawa K."/>
        </authorList>
    </citation>
    <scope>NUCLEOTIDE SEQUENCE</scope>
</reference>
<feature type="compositionally biased region" description="Acidic residues" evidence="1">
    <location>
        <begin position="170"/>
        <end position="180"/>
    </location>
</feature>
<dbReference type="PANTHER" id="PTHR19303">
    <property type="entry name" value="TRANSPOSON"/>
    <property type="match status" value="1"/>
</dbReference>
<dbReference type="GO" id="GO:0003677">
    <property type="term" value="F:DNA binding"/>
    <property type="evidence" value="ECO:0007669"/>
    <property type="project" value="TreeGrafter"/>
</dbReference>
<keyword evidence="4" id="KW-1185">Reference proteome</keyword>
<sequence length="196" mass="22552">MKPHGQDEVTSFRPVTNGEENTHRGELAEGCLITSDVILQFGNPFGWRLTTTKYKHSEIMRIVLLDNSPPHPKEINPKLKNVTVFYFPPNTTSKLQPMDQGMIKNFKVHYRKRILRKLITTLENNQSVPNINLRESISEFSKAWKCDVTDRTIHNSFAKAGFFVCSESSENTEDEDDIPTEEMKNMDTAKGKTRNY</sequence>
<feature type="domain" description="DDE-1" evidence="2">
    <location>
        <begin position="57"/>
        <end position="157"/>
    </location>
</feature>
<protein>
    <submittedName>
        <fullName evidence="3">Tigger transposable element-derived protein 4</fullName>
    </submittedName>
</protein>
<feature type="compositionally biased region" description="Basic and acidic residues" evidence="1">
    <location>
        <begin position="181"/>
        <end position="190"/>
    </location>
</feature>
<feature type="region of interest" description="Disordered" evidence="1">
    <location>
        <begin position="170"/>
        <end position="196"/>
    </location>
</feature>
<dbReference type="OrthoDB" id="6436717at2759"/>
<name>A0A8X6QQR8_NEPPI</name>
<dbReference type="InterPro" id="IPR050863">
    <property type="entry name" value="CenT-Element_Derived"/>
</dbReference>
<dbReference type="InterPro" id="IPR004875">
    <property type="entry name" value="DDE_SF_endonuclease_dom"/>
</dbReference>
<evidence type="ECO:0000259" key="2">
    <source>
        <dbReference type="Pfam" id="PF03184"/>
    </source>
</evidence>
<organism evidence="3 4">
    <name type="scientific">Nephila pilipes</name>
    <name type="common">Giant wood spider</name>
    <name type="synonym">Nephila maculata</name>
    <dbReference type="NCBI Taxonomy" id="299642"/>
    <lineage>
        <taxon>Eukaryota</taxon>
        <taxon>Metazoa</taxon>
        <taxon>Ecdysozoa</taxon>
        <taxon>Arthropoda</taxon>
        <taxon>Chelicerata</taxon>
        <taxon>Arachnida</taxon>
        <taxon>Araneae</taxon>
        <taxon>Araneomorphae</taxon>
        <taxon>Entelegynae</taxon>
        <taxon>Araneoidea</taxon>
        <taxon>Nephilidae</taxon>
        <taxon>Nephila</taxon>
    </lineage>
</organism>
<dbReference type="GO" id="GO:0005634">
    <property type="term" value="C:nucleus"/>
    <property type="evidence" value="ECO:0007669"/>
    <property type="project" value="TreeGrafter"/>
</dbReference>
<dbReference type="Pfam" id="PF03184">
    <property type="entry name" value="DDE_1"/>
    <property type="match status" value="1"/>
</dbReference>
<dbReference type="AlphaFoldDB" id="A0A8X6QQR8"/>
<accession>A0A8X6QQR8</accession>
<evidence type="ECO:0000313" key="4">
    <source>
        <dbReference type="Proteomes" id="UP000887013"/>
    </source>
</evidence>
<dbReference type="PANTHER" id="PTHR19303:SF52">
    <property type="entry name" value="TIGGER TRANSPOSABLE ELEMENT-DERIVED PROTEIN 6"/>
    <property type="match status" value="1"/>
</dbReference>
<proteinExistence type="predicted"/>